<evidence type="ECO:0000313" key="1">
    <source>
        <dbReference type="EMBL" id="EKC81194.1"/>
    </source>
</evidence>
<gene>
    <name evidence="1" type="ORF">LEA_00598</name>
</gene>
<organism evidence="1">
    <name type="scientific">human gut metagenome</name>
    <dbReference type="NCBI Taxonomy" id="408170"/>
    <lineage>
        <taxon>unclassified sequences</taxon>
        <taxon>metagenomes</taxon>
        <taxon>organismal metagenomes</taxon>
    </lineage>
</organism>
<comment type="caution">
    <text evidence="1">The sequence shown here is derived from an EMBL/GenBank/DDBJ whole genome shotgun (WGS) entry which is preliminary data.</text>
</comment>
<proteinExistence type="predicted"/>
<name>K1ULR9_9ZZZZ</name>
<sequence>MRICIEESTYEGTPIEILTQLRAMHFDADTFDGMEGYIRYMQNTIRRMTEQPCELPESSTGERAAALIRVLSEIGALELLEE</sequence>
<dbReference type="AlphaFoldDB" id="K1ULR9"/>
<reference evidence="1" key="1">
    <citation type="journal article" date="2013" name="Environ. Microbiol.">
        <title>Microbiota from the distal guts of lean and obese adolescents exhibit partial functional redundancy besides clear differences in community structure.</title>
        <authorList>
            <person name="Ferrer M."/>
            <person name="Ruiz A."/>
            <person name="Lanza F."/>
            <person name="Haange S.B."/>
            <person name="Oberbach A."/>
            <person name="Till H."/>
            <person name="Bargiela R."/>
            <person name="Campoy C."/>
            <person name="Segura M.T."/>
            <person name="Richter M."/>
            <person name="von Bergen M."/>
            <person name="Seifert J."/>
            <person name="Suarez A."/>
        </authorList>
    </citation>
    <scope>NUCLEOTIDE SEQUENCE</scope>
</reference>
<accession>K1ULR9</accession>
<dbReference type="EMBL" id="AJWY01000427">
    <property type="protein sequence ID" value="EKC81194.1"/>
    <property type="molecule type" value="Genomic_DNA"/>
</dbReference>
<protein>
    <submittedName>
        <fullName evidence="1">Uncharacterized protein</fullName>
    </submittedName>
</protein>